<comment type="caution">
    <text evidence="1">The sequence shown here is derived from an EMBL/GenBank/DDBJ whole genome shotgun (WGS) entry which is preliminary data.</text>
</comment>
<dbReference type="AlphaFoldDB" id="E4LA48"/>
<dbReference type="EMBL" id="AENT01000027">
    <property type="protein sequence ID" value="EFR42354.1"/>
    <property type="molecule type" value="Genomic_DNA"/>
</dbReference>
<evidence type="ECO:0000313" key="2">
    <source>
        <dbReference type="Proteomes" id="UP000004594"/>
    </source>
</evidence>
<reference evidence="1 2" key="1">
    <citation type="submission" date="2010-11" db="EMBL/GenBank/DDBJ databases">
        <authorList>
            <person name="Durkin A.S."/>
            <person name="Madupu R."/>
            <person name="Torralba M."/>
            <person name="Gillis M."/>
            <person name="Methe B."/>
            <person name="Sutton G."/>
            <person name="Nelson K.E."/>
        </authorList>
    </citation>
    <scope>NUCLEOTIDE SEQUENCE [LARGE SCALE GENOMIC DNA]</scope>
    <source>
        <strain evidence="1 2">UPII 345-E</strain>
    </source>
</reference>
<sequence length="168" mass="19541">MALQNLDISDSLLELGRYLKHNKEIEDFCVTQCNKHLKVYIGDFLRKDIPTAEDTPYIVLTDFRKLEGQNVEFCTYSLDLYVGIGSNNIVTVELEENITMPDLYDLTVKLMNLLQKVINDKEYRNRPISRIRTSGAYPISSLGNHWVGKLEIEWRIYQTLGTQYTEEL</sequence>
<name>E4LA48_9FIRM</name>
<accession>E4LA48</accession>
<dbReference type="RefSeq" id="WP_007555113.1">
    <property type="nucleotide sequence ID" value="NZ_AENT01000027.1"/>
</dbReference>
<evidence type="ECO:0000313" key="1">
    <source>
        <dbReference type="EMBL" id="EFR42354.1"/>
    </source>
</evidence>
<dbReference type="Proteomes" id="UP000004594">
    <property type="component" value="Unassembled WGS sequence"/>
</dbReference>
<protein>
    <submittedName>
        <fullName evidence="1">Uncharacterized protein</fullName>
    </submittedName>
</protein>
<proteinExistence type="predicted"/>
<gene>
    <name evidence="1" type="ORF">HMPREF9220_0615</name>
</gene>
<organism evidence="1 2">
    <name type="scientific">Dialister micraerophilus UPII 345-E</name>
    <dbReference type="NCBI Taxonomy" id="910314"/>
    <lineage>
        <taxon>Bacteria</taxon>
        <taxon>Bacillati</taxon>
        <taxon>Bacillota</taxon>
        <taxon>Negativicutes</taxon>
        <taxon>Veillonellales</taxon>
        <taxon>Veillonellaceae</taxon>
        <taxon>Dialister</taxon>
    </lineage>
</organism>